<dbReference type="Pfam" id="PF19802">
    <property type="entry name" value="DUF6285"/>
    <property type="match status" value="1"/>
</dbReference>
<dbReference type="EMBL" id="CADCTG010000119">
    <property type="protein sequence ID" value="CAA9233322.1"/>
    <property type="molecule type" value="Genomic_DNA"/>
</dbReference>
<feature type="domain" description="DUF6285" evidence="1">
    <location>
        <begin position="24"/>
        <end position="114"/>
    </location>
</feature>
<organism evidence="2">
    <name type="scientific">uncultured Acetobacteraceae bacterium</name>
    <dbReference type="NCBI Taxonomy" id="169975"/>
    <lineage>
        <taxon>Bacteria</taxon>
        <taxon>Pseudomonadati</taxon>
        <taxon>Pseudomonadota</taxon>
        <taxon>Alphaproteobacteria</taxon>
        <taxon>Acetobacterales</taxon>
        <taxon>Acetobacteraceae</taxon>
        <taxon>environmental samples</taxon>
    </lineage>
</organism>
<reference evidence="2" key="1">
    <citation type="submission" date="2020-02" db="EMBL/GenBank/DDBJ databases">
        <authorList>
            <person name="Meier V. D."/>
        </authorList>
    </citation>
    <scope>NUCLEOTIDE SEQUENCE</scope>
    <source>
        <strain evidence="2">AVDCRST_MAG08</strain>
    </source>
</reference>
<gene>
    <name evidence="2" type="ORF">AVDCRST_MAG08-1242</name>
</gene>
<accession>A0A6J4HTB7</accession>
<protein>
    <recommendedName>
        <fullName evidence="1">DUF6285 domain-containing protein</fullName>
    </recommendedName>
</protein>
<proteinExistence type="predicted"/>
<name>A0A6J4HTB7_9PROT</name>
<dbReference type="InterPro" id="IPR046252">
    <property type="entry name" value="DUF6285"/>
</dbReference>
<sequence>MLERPDAAGLLETAREVLLRELLPHLPEERRFEARMVANAMAIARRGMAADAAPALDRLRCLLDVPDAEPDALLRRLAAEIRAGERDPDRPGGTETAEALVALARLRCSVSNPRALGR</sequence>
<evidence type="ECO:0000313" key="2">
    <source>
        <dbReference type="EMBL" id="CAA9233322.1"/>
    </source>
</evidence>
<evidence type="ECO:0000259" key="1">
    <source>
        <dbReference type="Pfam" id="PF19802"/>
    </source>
</evidence>
<dbReference type="AlphaFoldDB" id="A0A6J4HTB7"/>